<dbReference type="Pfam" id="PF13730">
    <property type="entry name" value="HTH_36"/>
    <property type="match status" value="1"/>
</dbReference>
<evidence type="ECO:0000313" key="1">
    <source>
        <dbReference type="EMBL" id="MDQ0996913.1"/>
    </source>
</evidence>
<dbReference type="InterPro" id="IPR036388">
    <property type="entry name" value="WH-like_DNA-bd_sf"/>
</dbReference>
<gene>
    <name evidence="1" type="ORF">QFZ34_002095</name>
</gene>
<accession>A0ABU0S827</accession>
<dbReference type="EMBL" id="JAUSZT010000003">
    <property type="protein sequence ID" value="MDQ0996913.1"/>
    <property type="molecule type" value="Genomic_DNA"/>
</dbReference>
<comment type="caution">
    <text evidence="1">The sequence shown here is derived from an EMBL/GenBank/DDBJ whole genome shotgun (WGS) entry which is preliminary data.</text>
</comment>
<keyword evidence="2" id="KW-1185">Reference proteome</keyword>
<organism evidence="1 2">
    <name type="scientific">Phyllobacterium ifriqiyense</name>
    <dbReference type="NCBI Taxonomy" id="314238"/>
    <lineage>
        <taxon>Bacteria</taxon>
        <taxon>Pseudomonadati</taxon>
        <taxon>Pseudomonadota</taxon>
        <taxon>Alphaproteobacteria</taxon>
        <taxon>Hyphomicrobiales</taxon>
        <taxon>Phyllobacteriaceae</taxon>
        <taxon>Phyllobacterium</taxon>
    </lineage>
</organism>
<sequence length="109" mass="13070">MQDEPELTEAGKWYRDRDEWCRHLMGRTYLTDAQKLVGIFIAMHMNRVDNHAKHQQTTIAKDLGIHVDTVKRAIKRLRDDDVALIDREQLQRGRRNRAVNRYRLIFPWS</sequence>
<dbReference type="Proteomes" id="UP001237780">
    <property type="component" value="Unassembled WGS sequence"/>
</dbReference>
<dbReference type="GO" id="GO:0003677">
    <property type="term" value="F:DNA binding"/>
    <property type="evidence" value="ECO:0007669"/>
    <property type="project" value="UniProtKB-KW"/>
</dbReference>
<keyword evidence="1" id="KW-0238">DNA-binding</keyword>
<evidence type="ECO:0000313" key="2">
    <source>
        <dbReference type="Proteomes" id="UP001237780"/>
    </source>
</evidence>
<name>A0ABU0S827_9HYPH</name>
<reference evidence="1 2" key="1">
    <citation type="submission" date="2023-07" db="EMBL/GenBank/DDBJ databases">
        <title>Comparative genomics of wheat-associated soil bacteria to identify genetic determinants of phenazine resistance.</title>
        <authorList>
            <person name="Mouncey N."/>
        </authorList>
    </citation>
    <scope>NUCLEOTIDE SEQUENCE [LARGE SCALE GENOMIC DNA]</scope>
    <source>
        <strain evidence="1 2">W4I11</strain>
    </source>
</reference>
<proteinExistence type="predicted"/>
<dbReference type="Gene3D" id="1.10.10.10">
    <property type="entry name" value="Winged helix-like DNA-binding domain superfamily/Winged helix DNA-binding domain"/>
    <property type="match status" value="1"/>
</dbReference>
<protein>
    <submittedName>
        <fullName evidence="1">DNA-binding MarR family transcriptional regulator</fullName>
    </submittedName>
</protein>